<keyword evidence="2" id="KW-1202">Platelet aggregation activating toxin</keyword>
<keyword evidence="2" id="KW-0800">Toxin</keyword>
<dbReference type="Gene3D" id="3.60.20.40">
    <property type="match status" value="1"/>
</dbReference>
<reference evidence="7" key="1">
    <citation type="submission" date="2012-12" db="EMBL/GenBank/DDBJ databases">
        <authorList>
            <person name="Hellsten U."/>
            <person name="Grimwood J."/>
            <person name="Chapman J.A."/>
            <person name="Shapiro H."/>
            <person name="Aerts A."/>
            <person name="Otillar R.P."/>
            <person name="Terry A.Y."/>
            <person name="Boore J.L."/>
            <person name="Simakov O."/>
            <person name="Marletaz F."/>
            <person name="Cho S.-J."/>
            <person name="Edsinger-Gonzales E."/>
            <person name="Havlak P."/>
            <person name="Kuo D.-H."/>
            <person name="Larsson T."/>
            <person name="Lv J."/>
            <person name="Arendt D."/>
            <person name="Savage R."/>
            <person name="Osoegawa K."/>
            <person name="de Jong P."/>
            <person name="Lindberg D.R."/>
            <person name="Seaver E.C."/>
            <person name="Weisblat D.A."/>
            <person name="Putnam N.H."/>
            <person name="Grigoriev I.V."/>
            <person name="Rokhsar D.S."/>
        </authorList>
    </citation>
    <scope>NUCLEOTIDE SEQUENCE</scope>
</reference>
<dbReference type="eggNOG" id="KOG2410">
    <property type="taxonomic scope" value="Eukaryota"/>
</dbReference>
<dbReference type="InterPro" id="IPR043137">
    <property type="entry name" value="GGT_ssub_C"/>
</dbReference>
<dbReference type="EnsemblMetazoa" id="HelroT162425">
    <property type="protein sequence ID" value="HelroP162425"/>
    <property type="gene ID" value="HelroG162425"/>
</dbReference>
<dbReference type="FunCoup" id="T1ESM9">
    <property type="interactions" value="65"/>
</dbReference>
<keyword evidence="2" id="KW-1199">Hemostasis impairing toxin</keyword>
<dbReference type="Proteomes" id="UP000015101">
    <property type="component" value="Unassembled WGS sequence"/>
</dbReference>
<feature type="binding site" evidence="4">
    <location>
        <position position="124"/>
    </location>
    <ligand>
        <name>L-glutamate</name>
        <dbReference type="ChEBI" id="CHEBI:29985"/>
    </ligand>
</feature>
<protein>
    <recommendedName>
        <fullName evidence="8">Gamma-glutamyltransferase</fullName>
    </recommendedName>
</protein>
<dbReference type="FunFam" id="1.10.246.130:FF:000002">
    <property type="entry name" value="glutathione hydrolase 1 proenzyme"/>
    <property type="match status" value="1"/>
</dbReference>
<evidence type="ECO:0000313" key="7">
    <source>
        <dbReference type="Proteomes" id="UP000015101"/>
    </source>
</evidence>
<name>T1ESM9_HELRO</name>
<feature type="active site" description="Nucleophile" evidence="3">
    <location>
        <position position="400"/>
    </location>
</feature>
<dbReference type="Pfam" id="PF01019">
    <property type="entry name" value="G_glu_transpept"/>
    <property type="match status" value="1"/>
</dbReference>
<dbReference type="InterPro" id="IPR055262">
    <property type="entry name" value="GGT_CS"/>
</dbReference>
<proteinExistence type="inferred from homology"/>
<dbReference type="OMA" id="ITANCDY"/>
<dbReference type="InterPro" id="IPR043138">
    <property type="entry name" value="GGT_lsub"/>
</dbReference>
<dbReference type="PANTHER" id="PTHR11686:SF9">
    <property type="entry name" value="RE13973P"/>
    <property type="match status" value="1"/>
</dbReference>
<dbReference type="GO" id="GO:0036374">
    <property type="term" value="F:glutathione hydrolase activity"/>
    <property type="evidence" value="ECO:0000318"/>
    <property type="project" value="GO_Central"/>
</dbReference>
<dbReference type="EMBL" id="KB097143">
    <property type="protein sequence ID" value="ESN98953.1"/>
    <property type="molecule type" value="Genomic_DNA"/>
</dbReference>
<dbReference type="FunFam" id="3.60.20.40:FF:000001">
    <property type="entry name" value="Gamma-glutamyltranspeptidase 1"/>
    <property type="match status" value="1"/>
</dbReference>
<evidence type="ECO:0000256" key="2">
    <source>
        <dbReference type="ARBA" id="ARBA00084097"/>
    </source>
</evidence>
<sequence>MDKSSKTLIIVVVSASTIVALGLIALAVVLSQPADPVVGVNSFRPSVYRKYSSFAVTSDSPLCSQIGRSIFEKNGSAVDVSIATMICIGVASLYSSGIGGGHLAIIYDTPRNGSRKVLTTLVARERAPLKATENMFQNASSQIGGLAIAVPGEIKGFYSAWEKFGRLQWSDLFEPTIKLLENGSFKVERALARAISRDYKKQLLNSPSLMAVYTKNNGSLLEFGDVIVDPKLAATFRNISADPKSFYEGPLAKEIVKEIQSAGGIITEEDLRKYEVEWKEPTAIKLQGTNLTHHSLKPPSSGVVLGLILNILAGYKMKPNAFASENMALTYHRLVEAFKYSYAGRSMLGDENFVNVTQLVEEMSSTQFAEFIRVKIDDRKTYDNASHYMDAYNQFEDHGTAHISVYGPDGSAVAMTSTINIGFGSTIKGSQTSILYNDEMDDFSSSLLSNFYGYAPSANNFIQPGKIPLSSMSPTFIMDSQQNIKLISGASGGSRIVTAIAGVTMNSLWANETLDKSVDRARVHHQLLPSNLTYEEWLDPMYINELKSKGHTMQSAEYLAILNTIKVNCAGVDCIEAVADGRKGGEPNGV</sequence>
<organism evidence="6 7">
    <name type="scientific">Helobdella robusta</name>
    <name type="common">Californian leech</name>
    <dbReference type="NCBI Taxonomy" id="6412"/>
    <lineage>
        <taxon>Eukaryota</taxon>
        <taxon>Metazoa</taxon>
        <taxon>Spiralia</taxon>
        <taxon>Lophotrochozoa</taxon>
        <taxon>Annelida</taxon>
        <taxon>Clitellata</taxon>
        <taxon>Hirudinea</taxon>
        <taxon>Rhynchobdellida</taxon>
        <taxon>Glossiphoniidae</taxon>
        <taxon>Helobdella</taxon>
    </lineage>
</organism>
<dbReference type="SUPFAM" id="SSF56235">
    <property type="entry name" value="N-terminal nucleophile aminohydrolases (Ntn hydrolases)"/>
    <property type="match status" value="1"/>
</dbReference>
<evidence type="ECO:0000313" key="5">
    <source>
        <dbReference type="EMBL" id="ESN98953.1"/>
    </source>
</evidence>
<dbReference type="Gene3D" id="1.10.246.130">
    <property type="match status" value="1"/>
</dbReference>
<evidence type="ECO:0008006" key="8">
    <source>
        <dbReference type="Google" id="ProtNLM"/>
    </source>
</evidence>
<dbReference type="InParanoid" id="T1ESM9"/>
<dbReference type="OrthoDB" id="1081007at2759"/>
<feature type="binding site" evidence="4">
    <location>
        <position position="442"/>
    </location>
    <ligand>
        <name>L-glutamate</name>
        <dbReference type="ChEBI" id="CHEBI:29985"/>
    </ligand>
</feature>
<dbReference type="KEGG" id="hro:HELRODRAFT_162425"/>
<dbReference type="HOGENOM" id="CLU_014813_4_1_1"/>
<dbReference type="PRINTS" id="PR01210">
    <property type="entry name" value="GGTRANSPTASE"/>
</dbReference>
<feature type="binding site" evidence="4">
    <location>
        <begin position="418"/>
        <end position="420"/>
    </location>
    <ligand>
        <name>L-glutamate</name>
        <dbReference type="ChEBI" id="CHEBI:29985"/>
    </ligand>
</feature>
<evidence type="ECO:0000256" key="3">
    <source>
        <dbReference type="PIRSR" id="PIRSR600101-1"/>
    </source>
</evidence>
<feature type="binding site" evidence="4">
    <location>
        <position position="493"/>
    </location>
    <ligand>
        <name>L-glutamate</name>
        <dbReference type="ChEBI" id="CHEBI:29985"/>
    </ligand>
</feature>
<dbReference type="AlphaFoldDB" id="T1ESM9"/>
<gene>
    <name evidence="6" type="primary">20199579</name>
    <name evidence="5" type="ORF">HELRODRAFT_162425</name>
</gene>
<dbReference type="PANTHER" id="PTHR11686">
    <property type="entry name" value="GAMMA GLUTAMYL TRANSPEPTIDASE"/>
    <property type="match status" value="1"/>
</dbReference>
<accession>T1ESM9</accession>
<dbReference type="GO" id="GO:0005886">
    <property type="term" value="C:plasma membrane"/>
    <property type="evidence" value="ECO:0000318"/>
    <property type="project" value="GO_Central"/>
</dbReference>
<dbReference type="CTD" id="20199579"/>
<dbReference type="GeneID" id="20199579"/>
<dbReference type="InterPro" id="IPR000101">
    <property type="entry name" value="GGT_peptidase"/>
</dbReference>
<dbReference type="RefSeq" id="XP_009022880.1">
    <property type="nucleotide sequence ID" value="XM_009024632.1"/>
</dbReference>
<dbReference type="EMBL" id="AMQM01001081">
    <property type="status" value="NOT_ANNOTATED_CDS"/>
    <property type="molecule type" value="Genomic_DNA"/>
</dbReference>
<keyword evidence="7" id="KW-1185">Reference proteome</keyword>
<evidence type="ECO:0000313" key="6">
    <source>
        <dbReference type="EnsemblMetazoa" id="HelroP162425"/>
    </source>
</evidence>
<reference evidence="6" key="3">
    <citation type="submission" date="2015-06" db="UniProtKB">
        <authorList>
            <consortium name="EnsemblMetazoa"/>
        </authorList>
    </citation>
    <scope>IDENTIFICATION</scope>
</reference>
<feature type="binding site" evidence="4">
    <location>
        <begin position="470"/>
        <end position="471"/>
    </location>
    <ligand>
        <name>L-glutamate</name>
        <dbReference type="ChEBI" id="CHEBI:29985"/>
    </ligand>
</feature>
<evidence type="ECO:0000256" key="4">
    <source>
        <dbReference type="PIRSR" id="PIRSR600101-2"/>
    </source>
</evidence>
<comment type="similarity">
    <text evidence="1">Belongs to the gamma-glutamyltransferase family.</text>
</comment>
<reference evidence="5 7" key="2">
    <citation type="journal article" date="2013" name="Nature">
        <title>Insights into bilaterian evolution from three spiralian genomes.</title>
        <authorList>
            <person name="Simakov O."/>
            <person name="Marletaz F."/>
            <person name="Cho S.J."/>
            <person name="Edsinger-Gonzales E."/>
            <person name="Havlak P."/>
            <person name="Hellsten U."/>
            <person name="Kuo D.H."/>
            <person name="Larsson T."/>
            <person name="Lv J."/>
            <person name="Arendt D."/>
            <person name="Savage R."/>
            <person name="Osoegawa K."/>
            <person name="de Jong P."/>
            <person name="Grimwood J."/>
            <person name="Chapman J.A."/>
            <person name="Shapiro H."/>
            <person name="Aerts A."/>
            <person name="Otillar R.P."/>
            <person name="Terry A.Y."/>
            <person name="Boore J.L."/>
            <person name="Grigoriev I.V."/>
            <person name="Lindberg D.R."/>
            <person name="Seaver E.C."/>
            <person name="Weisblat D.A."/>
            <person name="Putnam N.H."/>
            <person name="Rokhsar D.S."/>
        </authorList>
    </citation>
    <scope>NUCLEOTIDE SEQUENCE</scope>
</reference>
<dbReference type="PROSITE" id="PS00462">
    <property type="entry name" value="G_GLU_TRANSPEPTIDASE"/>
    <property type="match status" value="1"/>
</dbReference>
<dbReference type="InterPro" id="IPR029055">
    <property type="entry name" value="Ntn_hydrolases_N"/>
</dbReference>
<dbReference type="GO" id="GO:0006751">
    <property type="term" value="P:glutathione catabolic process"/>
    <property type="evidence" value="ECO:0000318"/>
    <property type="project" value="GO_Central"/>
</dbReference>
<evidence type="ECO:0000256" key="1">
    <source>
        <dbReference type="ARBA" id="ARBA00009381"/>
    </source>
</evidence>
<dbReference type="STRING" id="6412.T1ESM9"/>